<keyword evidence="3" id="KW-1185">Reference proteome</keyword>
<feature type="transmembrane region" description="Helical" evidence="1">
    <location>
        <begin position="163"/>
        <end position="180"/>
    </location>
</feature>
<feature type="transmembrane region" description="Helical" evidence="1">
    <location>
        <begin position="21"/>
        <end position="41"/>
    </location>
</feature>
<dbReference type="Proteomes" id="UP001642540">
    <property type="component" value="Unassembled WGS sequence"/>
</dbReference>
<feature type="transmembrane region" description="Helical" evidence="1">
    <location>
        <begin position="192"/>
        <end position="213"/>
    </location>
</feature>
<evidence type="ECO:0000313" key="3">
    <source>
        <dbReference type="Proteomes" id="UP001642540"/>
    </source>
</evidence>
<comment type="caution">
    <text evidence="2">The sequence shown here is derived from an EMBL/GenBank/DDBJ whole genome shotgun (WGS) entry which is preliminary data.</text>
</comment>
<accession>A0ABP1RTI3</accession>
<gene>
    <name evidence="2" type="ORF">ODALV1_LOCUS25890</name>
</gene>
<reference evidence="2 3" key="1">
    <citation type="submission" date="2024-08" db="EMBL/GenBank/DDBJ databases">
        <authorList>
            <person name="Cucini C."/>
            <person name="Frati F."/>
        </authorList>
    </citation>
    <scope>NUCLEOTIDE SEQUENCE [LARGE SCALE GENOMIC DNA]</scope>
</reference>
<evidence type="ECO:0000256" key="1">
    <source>
        <dbReference type="SAM" id="Phobius"/>
    </source>
</evidence>
<feature type="transmembrane region" description="Helical" evidence="1">
    <location>
        <begin position="106"/>
        <end position="126"/>
    </location>
</feature>
<keyword evidence="1" id="KW-1133">Transmembrane helix</keyword>
<evidence type="ECO:0000313" key="2">
    <source>
        <dbReference type="EMBL" id="CAL8135235.1"/>
    </source>
</evidence>
<sequence>MLNAISNCSLLFHRDKYRQRWIFVIVVHAIWMFMGLSNPIVGYDVLKFTDWTPSWWFRSYVARAKYAFFLHNNKTLSTIRPPLSDITPIETLLGILQILVNATHDLHMRVMISAFGICCITIWTSVKNFEKVVTTLESHKEDFKELYRKFCSLRDLCDSINNVWHFYCYWYILDIIVWLATDLDRALRAQDYYLKVYMVYFMFYDGTVITLSAESFRKMHWFRQWIVNRASTETVQRKEIKFMLQEISLSTIGLGSSGFYQLDYSFMGKVSVMVVTFFIISLQYA</sequence>
<keyword evidence="1" id="KW-0472">Membrane</keyword>
<protein>
    <recommendedName>
        <fullName evidence="4">Gustatory receptor</fullName>
    </recommendedName>
</protein>
<name>A0ABP1RTI3_9HEXA</name>
<keyword evidence="1" id="KW-0812">Transmembrane</keyword>
<evidence type="ECO:0008006" key="4">
    <source>
        <dbReference type="Google" id="ProtNLM"/>
    </source>
</evidence>
<organism evidence="2 3">
    <name type="scientific">Orchesella dallaii</name>
    <dbReference type="NCBI Taxonomy" id="48710"/>
    <lineage>
        <taxon>Eukaryota</taxon>
        <taxon>Metazoa</taxon>
        <taxon>Ecdysozoa</taxon>
        <taxon>Arthropoda</taxon>
        <taxon>Hexapoda</taxon>
        <taxon>Collembola</taxon>
        <taxon>Entomobryomorpha</taxon>
        <taxon>Entomobryoidea</taxon>
        <taxon>Orchesellidae</taxon>
        <taxon>Orchesellinae</taxon>
        <taxon>Orchesella</taxon>
    </lineage>
</organism>
<dbReference type="EMBL" id="CAXLJM020000107">
    <property type="protein sequence ID" value="CAL8135235.1"/>
    <property type="molecule type" value="Genomic_DNA"/>
</dbReference>
<proteinExistence type="predicted"/>